<dbReference type="Proteomes" id="UP000828390">
    <property type="component" value="Unassembled WGS sequence"/>
</dbReference>
<name>A0A9D4CTG8_DREPO</name>
<organism evidence="2 3">
    <name type="scientific">Dreissena polymorpha</name>
    <name type="common">Zebra mussel</name>
    <name type="synonym">Mytilus polymorpha</name>
    <dbReference type="NCBI Taxonomy" id="45954"/>
    <lineage>
        <taxon>Eukaryota</taxon>
        <taxon>Metazoa</taxon>
        <taxon>Spiralia</taxon>
        <taxon>Lophotrochozoa</taxon>
        <taxon>Mollusca</taxon>
        <taxon>Bivalvia</taxon>
        <taxon>Autobranchia</taxon>
        <taxon>Heteroconchia</taxon>
        <taxon>Euheterodonta</taxon>
        <taxon>Imparidentia</taxon>
        <taxon>Neoheterodontei</taxon>
        <taxon>Myida</taxon>
        <taxon>Dreissenoidea</taxon>
        <taxon>Dreissenidae</taxon>
        <taxon>Dreissena</taxon>
    </lineage>
</organism>
<evidence type="ECO:0000313" key="3">
    <source>
        <dbReference type="Proteomes" id="UP000828390"/>
    </source>
</evidence>
<feature type="region of interest" description="Disordered" evidence="1">
    <location>
        <begin position="1"/>
        <end position="34"/>
    </location>
</feature>
<dbReference type="AlphaFoldDB" id="A0A9D4CTG8"/>
<sequence>MLAVRRVKHTSKSSLSKQNRNSRETNVDDILGKPEIRKSRETNLDDIIAEQQLGGSISIDDLVPNHKTAGVTFEDIVEDSQAFISNKYYGL</sequence>
<evidence type="ECO:0000313" key="2">
    <source>
        <dbReference type="EMBL" id="KAH3730561.1"/>
    </source>
</evidence>
<proteinExistence type="predicted"/>
<feature type="compositionally biased region" description="Basic residues" evidence="1">
    <location>
        <begin position="1"/>
        <end position="11"/>
    </location>
</feature>
<dbReference type="EMBL" id="JAIWYP010000012">
    <property type="protein sequence ID" value="KAH3730561.1"/>
    <property type="molecule type" value="Genomic_DNA"/>
</dbReference>
<gene>
    <name evidence="2" type="ORF">DPMN_056551</name>
</gene>
<reference evidence="2" key="1">
    <citation type="journal article" date="2019" name="bioRxiv">
        <title>The Genome of the Zebra Mussel, Dreissena polymorpha: A Resource for Invasive Species Research.</title>
        <authorList>
            <person name="McCartney M.A."/>
            <person name="Auch B."/>
            <person name="Kono T."/>
            <person name="Mallez S."/>
            <person name="Zhang Y."/>
            <person name="Obille A."/>
            <person name="Becker A."/>
            <person name="Abrahante J.E."/>
            <person name="Garbe J."/>
            <person name="Badalamenti J.P."/>
            <person name="Herman A."/>
            <person name="Mangelson H."/>
            <person name="Liachko I."/>
            <person name="Sullivan S."/>
            <person name="Sone E.D."/>
            <person name="Koren S."/>
            <person name="Silverstein K.A.T."/>
            <person name="Beckman K.B."/>
            <person name="Gohl D.M."/>
        </authorList>
    </citation>
    <scope>NUCLEOTIDE SEQUENCE</scope>
    <source>
        <strain evidence="2">Duluth1</strain>
        <tissue evidence="2">Whole animal</tissue>
    </source>
</reference>
<keyword evidence="3" id="KW-1185">Reference proteome</keyword>
<reference evidence="2" key="2">
    <citation type="submission" date="2020-11" db="EMBL/GenBank/DDBJ databases">
        <authorList>
            <person name="McCartney M.A."/>
            <person name="Auch B."/>
            <person name="Kono T."/>
            <person name="Mallez S."/>
            <person name="Becker A."/>
            <person name="Gohl D.M."/>
            <person name="Silverstein K.A.T."/>
            <person name="Koren S."/>
            <person name="Bechman K.B."/>
            <person name="Herman A."/>
            <person name="Abrahante J.E."/>
            <person name="Garbe J."/>
        </authorList>
    </citation>
    <scope>NUCLEOTIDE SEQUENCE</scope>
    <source>
        <strain evidence="2">Duluth1</strain>
        <tissue evidence="2">Whole animal</tissue>
    </source>
</reference>
<feature type="compositionally biased region" description="Basic and acidic residues" evidence="1">
    <location>
        <begin position="21"/>
        <end position="34"/>
    </location>
</feature>
<evidence type="ECO:0000256" key="1">
    <source>
        <dbReference type="SAM" id="MobiDB-lite"/>
    </source>
</evidence>
<protein>
    <submittedName>
        <fullName evidence="2">Uncharacterized protein</fullName>
    </submittedName>
</protein>
<accession>A0A9D4CTG8</accession>
<comment type="caution">
    <text evidence="2">The sequence shown here is derived from an EMBL/GenBank/DDBJ whole genome shotgun (WGS) entry which is preliminary data.</text>
</comment>